<feature type="compositionally biased region" description="Polar residues" evidence="1">
    <location>
        <begin position="77"/>
        <end position="95"/>
    </location>
</feature>
<keyword evidence="3" id="KW-1185">Reference proteome</keyword>
<gene>
    <name evidence="2" type="ORF">O6P43_002610</name>
</gene>
<protein>
    <submittedName>
        <fullName evidence="2">Ty3/gypsy retrotransposon protein</fullName>
    </submittedName>
</protein>
<name>A0AAD7QCT1_QUISA</name>
<dbReference type="KEGG" id="qsa:O6P43_002610"/>
<dbReference type="AlphaFoldDB" id="A0AAD7QCT1"/>
<reference evidence="2" key="1">
    <citation type="journal article" date="2023" name="Science">
        <title>Elucidation of the pathway for biosynthesis of saponin adjuvants from the soapbark tree.</title>
        <authorList>
            <person name="Reed J."/>
            <person name="Orme A."/>
            <person name="El-Demerdash A."/>
            <person name="Owen C."/>
            <person name="Martin L.B.B."/>
            <person name="Misra R.C."/>
            <person name="Kikuchi S."/>
            <person name="Rejzek M."/>
            <person name="Martin A.C."/>
            <person name="Harkess A."/>
            <person name="Leebens-Mack J."/>
            <person name="Louveau T."/>
            <person name="Stephenson M.J."/>
            <person name="Osbourn A."/>
        </authorList>
    </citation>
    <scope>NUCLEOTIDE SEQUENCE</scope>
    <source>
        <strain evidence="2">S10</strain>
    </source>
</reference>
<comment type="caution">
    <text evidence="2">The sequence shown here is derived from an EMBL/GenBank/DDBJ whole genome shotgun (WGS) entry which is preliminary data.</text>
</comment>
<evidence type="ECO:0000313" key="3">
    <source>
        <dbReference type="Proteomes" id="UP001163823"/>
    </source>
</evidence>
<dbReference type="EMBL" id="JARAOO010000002">
    <property type="protein sequence ID" value="KAJ7979185.1"/>
    <property type="molecule type" value="Genomic_DNA"/>
</dbReference>
<dbReference type="Proteomes" id="UP001163823">
    <property type="component" value="Chromosome 2"/>
</dbReference>
<feature type="region of interest" description="Disordered" evidence="1">
    <location>
        <begin position="27"/>
        <end position="98"/>
    </location>
</feature>
<proteinExistence type="predicted"/>
<evidence type="ECO:0000313" key="2">
    <source>
        <dbReference type="EMBL" id="KAJ7979185.1"/>
    </source>
</evidence>
<evidence type="ECO:0000256" key="1">
    <source>
        <dbReference type="SAM" id="MobiDB-lite"/>
    </source>
</evidence>
<feature type="compositionally biased region" description="Low complexity" evidence="1">
    <location>
        <begin position="61"/>
        <end position="76"/>
    </location>
</feature>
<accession>A0AAD7QCT1</accession>
<organism evidence="2 3">
    <name type="scientific">Quillaja saponaria</name>
    <name type="common">Soap bark tree</name>
    <dbReference type="NCBI Taxonomy" id="32244"/>
    <lineage>
        <taxon>Eukaryota</taxon>
        <taxon>Viridiplantae</taxon>
        <taxon>Streptophyta</taxon>
        <taxon>Embryophyta</taxon>
        <taxon>Tracheophyta</taxon>
        <taxon>Spermatophyta</taxon>
        <taxon>Magnoliopsida</taxon>
        <taxon>eudicotyledons</taxon>
        <taxon>Gunneridae</taxon>
        <taxon>Pentapetalae</taxon>
        <taxon>rosids</taxon>
        <taxon>fabids</taxon>
        <taxon>Fabales</taxon>
        <taxon>Quillajaceae</taxon>
        <taxon>Quillaja</taxon>
    </lineage>
</organism>
<sequence>MKLAKVQENLLNSTIYRKNMNYNNKTLTPFTHDAPHPNSLPSPFAKFLPNVPPNPRTQQGSSYKSSLISSMNSNQSTNRRPIGNTSNQSFQSNLATRKPPLIMTKAKMEEKRRNGLCFYCNDRFSQGHKCRNGQSLITITVDKEEDVEKLDEVMDFLDYVLEKWTKKLPFQYMLSQD</sequence>